<keyword evidence="9" id="KW-0418">Kinase</keyword>
<dbReference type="FunFam" id="1.10.510.10:FF:000271">
    <property type="entry name" value="Non-specific serine/threonine protein kinase"/>
    <property type="match status" value="1"/>
</dbReference>
<dbReference type="Pfam" id="PF02149">
    <property type="entry name" value="KA1"/>
    <property type="match status" value="1"/>
</dbReference>
<evidence type="ECO:0000256" key="1">
    <source>
        <dbReference type="ARBA" id="ARBA00001954"/>
    </source>
</evidence>
<dbReference type="CDD" id="cd12198">
    <property type="entry name" value="MELK_C"/>
    <property type="match status" value="1"/>
</dbReference>
<evidence type="ECO:0000256" key="11">
    <source>
        <dbReference type="ARBA" id="ARBA00023121"/>
    </source>
</evidence>
<dbReference type="InterPro" id="IPR011009">
    <property type="entry name" value="Kinase-like_dom_sf"/>
</dbReference>
<evidence type="ECO:0000256" key="14">
    <source>
        <dbReference type="ARBA" id="ARBA00047899"/>
    </source>
</evidence>
<dbReference type="Pfam" id="PF21594">
    <property type="entry name" value="UBA_MELK"/>
    <property type="match status" value="1"/>
</dbReference>
<dbReference type="Pfam" id="PF00069">
    <property type="entry name" value="Pkinase"/>
    <property type="match status" value="1"/>
</dbReference>
<feature type="domain" description="KA1" evidence="19">
    <location>
        <begin position="653"/>
        <end position="705"/>
    </location>
</feature>
<organism evidence="21 22">
    <name type="scientific">Loa loa</name>
    <name type="common">Eye worm</name>
    <name type="synonym">Filaria loa</name>
    <dbReference type="NCBI Taxonomy" id="7209"/>
    <lineage>
        <taxon>Eukaryota</taxon>
        <taxon>Metazoa</taxon>
        <taxon>Ecdysozoa</taxon>
        <taxon>Nematoda</taxon>
        <taxon>Chromadorea</taxon>
        <taxon>Rhabditida</taxon>
        <taxon>Spirurina</taxon>
        <taxon>Spiruromorpha</taxon>
        <taxon>Filarioidea</taxon>
        <taxon>Onchocercidae</taxon>
        <taxon>Loa</taxon>
    </lineage>
</organism>
<dbReference type="STRING" id="7209.A0A1I7VI40"/>
<dbReference type="Gene3D" id="3.30.310.80">
    <property type="entry name" value="Kinase associated domain 1, KA1"/>
    <property type="match status" value="1"/>
</dbReference>
<dbReference type="InterPro" id="IPR008271">
    <property type="entry name" value="Ser/Thr_kinase_AS"/>
</dbReference>
<feature type="domain" description="Protein kinase" evidence="18">
    <location>
        <begin position="32"/>
        <end position="285"/>
    </location>
</feature>
<proteinExistence type="inferred from homology"/>
<evidence type="ECO:0000256" key="2">
    <source>
        <dbReference type="ARBA" id="ARBA00004202"/>
    </source>
</evidence>
<dbReference type="PROSITE" id="PS51471">
    <property type="entry name" value="FE2OG_OXY"/>
    <property type="match status" value="1"/>
</dbReference>
<dbReference type="FunFam" id="3.30.200.20:FF:000003">
    <property type="entry name" value="Non-specific serine/threonine protein kinase"/>
    <property type="match status" value="1"/>
</dbReference>
<dbReference type="AlphaFoldDB" id="A0A1I7VI40"/>
<dbReference type="InterPro" id="IPR037151">
    <property type="entry name" value="AlkB-like_sf"/>
</dbReference>
<keyword evidence="7" id="KW-0808">Transferase</keyword>
<dbReference type="eggNOG" id="KOG0583">
    <property type="taxonomic scope" value="Eukaryota"/>
</dbReference>
<evidence type="ECO:0000256" key="13">
    <source>
        <dbReference type="ARBA" id="ARBA00023306"/>
    </source>
</evidence>
<dbReference type="PROSITE" id="PS50011">
    <property type="entry name" value="PROTEIN_KINASE_DOM"/>
    <property type="match status" value="1"/>
</dbReference>
<keyword evidence="10 16" id="KW-0067">ATP-binding</keyword>
<keyword evidence="11" id="KW-0446">Lipid-binding</keyword>
<accession>A0A1I7VI40</accession>
<dbReference type="PROSITE" id="PS00107">
    <property type="entry name" value="PROTEIN_KINASE_ATP"/>
    <property type="match status" value="1"/>
</dbReference>
<dbReference type="SMART" id="SM00220">
    <property type="entry name" value="S_TKc"/>
    <property type="match status" value="1"/>
</dbReference>
<evidence type="ECO:0000259" key="18">
    <source>
        <dbReference type="PROSITE" id="PS50011"/>
    </source>
</evidence>
<dbReference type="GO" id="GO:0005524">
    <property type="term" value="F:ATP binding"/>
    <property type="evidence" value="ECO:0007669"/>
    <property type="project" value="UniProtKB-UniRule"/>
</dbReference>
<evidence type="ECO:0000313" key="22">
    <source>
        <dbReference type="WBParaSite" id="EN70_282"/>
    </source>
</evidence>
<feature type="binding site" evidence="16">
    <location>
        <position position="61"/>
    </location>
    <ligand>
        <name>ATP</name>
        <dbReference type="ChEBI" id="CHEBI:30616"/>
    </ligand>
</feature>
<dbReference type="InterPro" id="IPR005123">
    <property type="entry name" value="Oxoglu/Fe-dep_dioxygenase_dom"/>
</dbReference>
<dbReference type="GO" id="GO:0005737">
    <property type="term" value="C:cytoplasm"/>
    <property type="evidence" value="ECO:0007669"/>
    <property type="project" value="TreeGrafter"/>
</dbReference>
<dbReference type="GO" id="GO:0005886">
    <property type="term" value="C:plasma membrane"/>
    <property type="evidence" value="ECO:0007669"/>
    <property type="project" value="UniProtKB-SubCell"/>
</dbReference>
<evidence type="ECO:0000256" key="8">
    <source>
        <dbReference type="ARBA" id="ARBA00022741"/>
    </source>
</evidence>
<protein>
    <recommendedName>
        <fullName evidence="4">non-specific serine/threonine protein kinase</fullName>
        <ecNumber evidence="4">2.7.11.1</ecNumber>
    </recommendedName>
</protein>
<comment type="cofactor">
    <cofactor evidence="1">
        <name>Fe(2+)</name>
        <dbReference type="ChEBI" id="CHEBI:29033"/>
    </cofactor>
</comment>
<evidence type="ECO:0000256" key="15">
    <source>
        <dbReference type="ARBA" id="ARBA00048679"/>
    </source>
</evidence>
<dbReference type="EC" id="2.7.11.1" evidence="4"/>
<dbReference type="GO" id="GO:0004674">
    <property type="term" value="F:protein serine/threonine kinase activity"/>
    <property type="evidence" value="ECO:0007669"/>
    <property type="project" value="UniProtKB-KW"/>
</dbReference>
<dbReference type="PROSITE" id="PS50032">
    <property type="entry name" value="KA1"/>
    <property type="match status" value="1"/>
</dbReference>
<dbReference type="InterPro" id="IPR017441">
    <property type="entry name" value="Protein_kinase_ATP_BS"/>
</dbReference>
<keyword evidence="12" id="KW-0472">Membrane</keyword>
<dbReference type="GO" id="GO:0008289">
    <property type="term" value="F:lipid binding"/>
    <property type="evidence" value="ECO:0007669"/>
    <property type="project" value="UniProtKB-KW"/>
</dbReference>
<dbReference type="InterPro" id="IPR000719">
    <property type="entry name" value="Prot_kinase_dom"/>
</dbReference>
<dbReference type="InterPro" id="IPR048637">
    <property type="entry name" value="MELK_UBA"/>
</dbReference>
<evidence type="ECO:0000259" key="19">
    <source>
        <dbReference type="PROSITE" id="PS50032"/>
    </source>
</evidence>
<dbReference type="WBParaSite" id="EN70_282">
    <property type="protein sequence ID" value="EN70_282"/>
    <property type="gene ID" value="EN70_282"/>
</dbReference>
<dbReference type="SUPFAM" id="SSF56112">
    <property type="entry name" value="Protein kinase-like (PK-like)"/>
    <property type="match status" value="1"/>
</dbReference>
<evidence type="ECO:0000256" key="6">
    <source>
        <dbReference type="ARBA" id="ARBA00022527"/>
    </source>
</evidence>
<dbReference type="GO" id="GO:0035556">
    <property type="term" value="P:intracellular signal transduction"/>
    <property type="evidence" value="ECO:0007669"/>
    <property type="project" value="TreeGrafter"/>
</dbReference>
<keyword evidence="5" id="KW-1003">Cell membrane</keyword>
<dbReference type="PROSITE" id="PS00108">
    <property type="entry name" value="PROTEIN_KINASE_ST"/>
    <property type="match status" value="1"/>
</dbReference>
<dbReference type="SUPFAM" id="SSF51197">
    <property type="entry name" value="Clavaminate synthase-like"/>
    <property type="match status" value="1"/>
</dbReference>
<comment type="catalytic activity">
    <reaction evidence="15">
        <text>L-seryl-[protein] + ATP = O-phospho-L-seryl-[protein] + ADP + H(+)</text>
        <dbReference type="Rhea" id="RHEA:17989"/>
        <dbReference type="Rhea" id="RHEA-COMP:9863"/>
        <dbReference type="Rhea" id="RHEA-COMP:11604"/>
        <dbReference type="ChEBI" id="CHEBI:15378"/>
        <dbReference type="ChEBI" id="CHEBI:29999"/>
        <dbReference type="ChEBI" id="CHEBI:30616"/>
        <dbReference type="ChEBI" id="CHEBI:83421"/>
        <dbReference type="ChEBI" id="CHEBI:456216"/>
        <dbReference type="EC" id="2.7.11.1"/>
    </reaction>
</comment>
<comment type="subcellular location">
    <subcellularLocation>
        <location evidence="2">Cell membrane</location>
        <topology evidence="2">Peripheral membrane protein</topology>
    </subcellularLocation>
</comment>
<reference evidence="22" key="2">
    <citation type="submission" date="2016-11" db="UniProtKB">
        <authorList>
            <consortium name="WormBaseParasite"/>
        </authorList>
    </citation>
    <scope>IDENTIFICATION</scope>
</reference>
<reference evidence="21" key="1">
    <citation type="submission" date="2012-04" db="EMBL/GenBank/DDBJ databases">
        <title>The Genome Sequence of Loa loa.</title>
        <authorList>
            <consortium name="The Broad Institute Genome Sequencing Platform"/>
            <consortium name="Broad Institute Genome Sequencing Center for Infectious Disease"/>
            <person name="Nutman T.B."/>
            <person name="Fink D.L."/>
            <person name="Russ C."/>
            <person name="Young S."/>
            <person name="Zeng Q."/>
            <person name="Gargeya S."/>
            <person name="Alvarado L."/>
            <person name="Berlin A."/>
            <person name="Chapman S.B."/>
            <person name="Chen Z."/>
            <person name="Freedman E."/>
            <person name="Gellesch M."/>
            <person name="Goldberg J."/>
            <person name="Griggs A."/>
            <person name="Gujja S."/>
            <person name="Heilman E.R."/>
            <person name="Heiman D."/>
            <person name="Howarth C."/>
            <person name="Mehta T."/>
            <person name="Neiman D."/>
            <person name="Pearson M."/>
            <person name="Roberts A."/>
            <person name="Saif S."/>
            <person name="Shea T."/>
            <person name="Shenoy N."/>
            <person name="Sisk P."/>
            <person name="Stolte C."/>
            <person name="Sykes S."/>
            <person name="White J."/>
            <person name="Yandava C."/>
            <person name="Haas B."/>
            <person name="Henn M.R."/>
            <person name="Nusbaum C."/>
            <person name="Birren B."/>
        </authorList>
    </citation>
    <scope>NUCLEOTIDE SEQUENCE [LARGE SCALE GENOMIC DNA]</scope>
</reference>
<evidence type="ECO:0000256" key="17">
    <source>
        <dbReference type="SAM" id="MobiDB-lite"/>
    </source>
</evidence>
<sequence>MSVVSYNSGTKGVSELLSPYAASPYAALDGLYVLHDELGSGGFGKVRLATHLLTSQKVAIKIIDKLKIKKEDLPRVRTELDALMLLSHQNICRLYQCIDTPLKFFIVMEYCSGGEMFDYIVKKERLEESEARHFFRQLVQAIAYVHSMGFAHRDLKPENLLLTEDLQLKLIDFGLCAKPELGLCDFLHTCCGSPAYAAPELIQGLPYKGHQVDIWSMGVLLYTLLCGCLPFEDDSVQKLYMKIATGRYYEPDYLSPTSRDLLRSLLQVEPEKRITISKLIVHPWINKKYTQTLKWKSIYDKNIVDDEVVIELASHFGRPFSEMEALVKEWKFDYLTATYRLLLQQKRRGMNFVLPVLKPRDGTANPKQIVLSSQTIHSSLDNDLNNSGLDENDSMTSETDGSTSKMHGIRNSFEGDNPISLAGTQHDKNLSYAYAMLNMPSTHSGSSPKQRAACGIRQENDFASAQSVCDTPARHRTKPQCGIGFDSRFYYRANNKENWNPATTRVCGPIKICDDRPRSNLYATPLRLPPSCTPSTKMRSRSMERGETSPHTPVRDNTAYPTHIPRSSSKTPRLRQRVFASLERQADKMINLLTPRKVKNNQPEMLKQTKTMVNVSITSSKNPDRVRRELMRVFAEQNITTEHHGWKISGRRKDEFNRMMTVELEVVWIEMGNKEKLVGVKRKRLNGDAFLYKKVCEQVLQLAGLICVYALQLRLKNVRLFDNNRNQKVSISSSANQLECEVGYLGLRIVPKKELLLNSVLLILEIKMGGVETFCCCNQETNLEKRDAKHRCNNVTCMWSSSSSNRFVVKKAPPTIRYIPNFITEEEEKFLLSKVYSVPKPKWQQLLNRRLQNWGGIVSKEVLIPDGAIPSWLNSVIDKLMTLGDTFPPNRRPNHVLINEYLPGQGIMAHTDGPAFYPMVTTISLGSDTIIDYYKPIDPERNNVKQKRYVGSVLLERRSLILVSDDAYTKYLHEIADRTFDVITSDIFNLESTNKRIGKVVTRDLRVSLTIRNVPKVSKITTAGLIIRQ</sequence>
<dbReference type="InterPro" id="IPR028375">
    <property type="entry name" value="KA1/Ssp2_C"/>
</dbReference>
<evidence type="ECO:0000256" key="7">
    <source>
        <dbReference type="ARBA" id="ARBA00022679"/>
    </source>
</evidence>
<feature type="domain" description="Fe2OG dioxygenase" evidence="20">
    <location>
        <begin position="892"/>
        <end position="1015"/>
    </location>
</feature>
<dbReference type="CDD" id="cd14341">
    <property type="entry name" value="UBA_MELK"/>
    <property type="match status" value="1"/>
</dbReference>
<comment type="catalytic activity">
    <reaction evidence="14">
        <text>L-threonyl-[protein] + ATP = O-phospho-L-threonyl-[protein] + ADP + H(+)</text>
        <dbReference type="Rhea" id="RHEA:46608"/>
        <dbReference type="Rhea" id="RHEA-COMP:11060"/>
        <dbReference type="Rhea" id="RHEA-COMP:11605"/>
        <dbReference type="ChEBI" id="CHEBI:15378"/>
        <dbReference type="ChEBI" id="CHEBI:30013"/>
        <dbReference type="ChEBI" id="CHEBI:30616"/>
        <dbReference type="ChEBI" id="CHEBI:61977"/>
        <dbReference type="ChEBI" id="CHEBI:456216"/>
        <dbReference type="EC" id="2.7.11.1"/>
    </reaction>
</comment>
<dbReference type="GO" id="GO:0106310">
    <property type="term" value="F:protein serine kinase activity"/>
    <property type="evidence" value="ECO:0007669"/>
    <property type="project" value="RHEA"/>
</dbReference>
<evidence type="ECO:0000256" key="4">
    <source>
        <dbReference type="ARBA" id="ARBA00012513"/>
    </source>
</evidence>
<name>A0A1I7VI40_LOALO</name>
<evidence type="ECO:0000259" key="20">
    <source>
        <dbReference type="PROSITE" id="PS51471"/>
    </source>
</evidence>
<comment type="similarity">
    <text evidence="3">Belongs to the protein kinase superfamily. CAMK Ser/Thr protein kinase family. SNF1 subfamily.</text>
</comment>
<dbReference type="Gene3D" id="2.60.120.590">
    <property type="entry name" value="Alpha-ketoglutarate-dependent dioxygenase AlkB-like"/>
    <property type="match status" value="1"/>
</dbReference>
<dbReference type="Proteomes" id="UP000095285">
    <property type="component" value="Unassembled WGS sequence"/>
</dbReference>
<dbReference type="PANTHER" id="PTHR24346">
    <property type="entry name" value="MAP/MICROTUBULE AFFINITY-REGULATING KINASE"/>
    <property type="match status" value="1"/>
</dbReference>
<keyword evidence="21" id="KW-1185">Reference proteome</keyword>
<evidence type="ECO:0000256" key="10">
    <source>
        <dbReference type="ARBA" id="ARBA00022840"/>
    </source>
</evidence>
<feature type="region of interest" description="Disordered" evidence="17">
    <location>
        <begin position="524"/>
        <end position="574"/>
    </location>
</feature>
<evidence type="ECO:0000256" key="9">
    <source>
        <dbReference type="ARBA" id="ARBA00022777"/>
    </source>
</evidence>
<dbReference type="SUPFAM" id="SSF103243">
    <property type="entry name" value="KA1-like"/>
    <property type="match status" value="1"/>
</dbReference>
<dbReference type="Gene3D" id="1.10.510.10">
    <property type="entry name" value="Transferase(Phosphotransferase) domain 1"/>
    <property type="match status" value="1"/>
</dbReference>
<evidence type="ECO:0000256" key="5">
    <source>
        <dbReference type="ARBA" id="ARBA00022475"/>
    </source>
</evidence>
<evidence type="ECO:0000313" key="21">
    <source>
        <dbReference type="Proteomes" id="UP000095285"/>
    </source>
</evidence>
<feature type="region of interest" description="Disordered" evidence="17">
    <location>
        <begin position="381"/>
        <end position="405"/>
    </location>
</feature>
<evidence type="ECO:0000256" key="16">
    <source>
        <dbReference type="PROSITE-ProRule" id="PRU10141"/>
    </source>
</evidence>
<keyword evidence="13" id="KW-0131">Cell cycle</keyword>
<evidence type="ECO:0000256" key="12">
    <source>
        <dbReference type="ARBA" id="ARBA00023136"/>
    </source>
</evidence>
<evidence type="ECO:0000256" key="3">
    <source>
        <dbReference type="ARBA" id="ARBA00006234"/>
    </source>
</evidence>
<dbReference type="InterPro" id="IPR001772">
    <property type="entry name" value="KA1_dom"/>
</dbReference>
<keyword evidence="6" id="KW-0723">Serine/threonine-protein kinase</keyword>
<keyword evidence="8 16" id="KW-0547">Nucleotide-binding</keyword>
<dbReference type="PANTHER" id="PTHR24346:SF30">
    <property type="entry name" value="MATERNAL EMBRYONIC LEUCINE ZIPPER KINASE"/>
    <property type="match status" value="1"/>
</dbReference>